<dbReference type="GO" id="GO:1990189">
    <property type="term" value="F:protein N-terminal-serine acetyltransferase activity"/>
    <property type="evidence" value="ECO:0007669"/>
    <property type="project" value="TreeGrafter"/>
</dbReference>
<sequence length="190" mass="20807">MSTDPIMPSVVLETDRLRLRAFTEADIDDVFESVTDPVTRKWVPIPAPGRPYTRADAVTWCVDTAPAMRATGDGQQWAAVLKDTGAFAGSFGLVRTDWRARTTEVGYWVAPAARGRGVASEAVTAITRWVLLEQGFERLQLKAATANTASRRVAERTGFVYEGTERNAAPLHHGRTDLAVYSVIRSDLLG</sequence>
<dbReference type="Pfam" id="PF13302">
    <property type="entry name" value="Acetyltransf_3"/>
    <property type="match status" value="1"/>
</dbReference>
<dbReference type="Proteomes" id="UP000295281">
    <property type="component" value="Unassembled WGS sequence"/>
</dbReference>
<keyword evidence="2" id="KW-0808">Transferase</keyword>
<proteinExistence type="predicted"/>
<dbReference type="PROSITE" id="PS51186">
    <property type="entry name" value="GNAT"/>
    <property type="match status" value="1"/>
</dbReference>
<dbReference type="AlphaFoldDB" id="A0A4R6URD0"/>
<evidence type="ECO:0000313" key="2">
    <source>
        <dbReference type="EMBL" id="TDQ48776.1"/>
    </source>
</evidence>
<keyword evidence="3" id="KW-1185">Reference proteome</keyword>
<dbReference type="InterPro" id="IPR051908">
    <property type="entry name" value="Ribosomal_N-acetyltransferase"/>
</dbReference>
<name>A0A4R6URD0_9ACTN</name>
<dbReference type="SUPFAM" id="SSF55729">
    <property type="entry name" value="Acyl-CoA N-acyltransferases (Nat)"/>
    <property type="match status" value="1"/>
</dbReference>
<feature type="domain" description="N-acetyltransferase" evidence="1">
    <location>
        <begin position="17"/>
        <end position="187"/>
    </location>
</feature>
<comment type="caution">
    <text evidence="2">The sequence shown here is derived from an EMBL/GenBank/DDBJ whole genome shotgun (WGS) entry which is preliminary data.</text>
</comment>
<evidence type="ECO:0000259" key="1">
    <source>
        <dbReference type="PROSITE" id="PS51186"/>
    </source>
</evidence>
<dbReference type="GO" id="GO:0005737">
    <property type="term" value="C:cytoplasm"/>
    <property type="evidence" value="ECO:0007669"/>
    <property type="project" value="TreeGrafter"/>
</dbReference>
<dbReference type="PANTHER" id="PTHR43441">
    <property type="entry name" value="RIBOSOMAL-PROTEIN-SERINE ACETYLTRANSFERASE"/>
    <property type="match status" value="1"/>
</dbReference>
<accession>A0A4R6URD0</accession>
<reference evidence="2 3" key="1">
    <citation type="submission" date="2019-03" db="EMBL/GenBank/DDBJ databases">
        <title>Genomic Encyclopedia of Type Strains, Phase IV (KMG-IV): sequencing the most valuable type-strain genomes for metagenomic binning, comparative biology and taxonomic classification.</title>
        <authorList>
            <person name="Goeker M."/>
        </authorList>
    </citation>
    <scope>NUCLEOTIDE SEQUENCE [LARGE SCALE GENOMIC DNA]</scope>
    <source>
        <strain evidence="2 3">DSM 46770</strain>
    </source>
</reference>
<dbReference type="CDD" id="cd04301">
    <property type="entry name" value="NAT_SF"/>
    <property type="match status" value="1"/>
</dbReference>
<gene>
    <name evidence="2" type="ORF">EV190_11731</name>
</gene>
<dbReference type="InterPro" id="IPR016181">
    <property type="entry name" value="Acyl_CoA_acyltransferase"/>
</dbReference>
<dbReference type="InterPro" id="IPR000182">
    <property type="entry name" value="GNAT_dom"/>
</dbReference>
<protein>
    <submittedName>
        <fullName evidence="2">RimJ/RimL family protein N-acetyltransferase</fullName>
    </submittedName>
</protein>
<dbReference type="EMBL" id="SNYN01000017">
    <property type="protein sequence ID" value="TDQ48776.1"/>
    <property type="molecule type" value="Genomic_DNA"/>
</dbReference>
<evidence type="ECO:0000313" key="3">
    <source>
        <dbReference type="Proteomes" id="UP000295281"/>
    </source>
</evidence>
<dbReference type="Gene3D" id="3.40.630.30">
    <property type="match status" value="1"/>
</dbReference>
<dbReference type="PANTHER" id="PTHR43441:SF10">
    <property type="entry name" value="ACETYLTRANSFERASE"/>
    <property type="match status" value="1"/>
</dbReference>
<organism evidence="2 3">
    <name type="scientific">Actinorugispora endophytica</name>
    <dbReference type="NCBI Taxonomy" id="1605990"/>
    <lineage>
        <taxon>Bacteria</taxon>
        <taxon>Bacillati</taxon>
        <taxon>Actinomycetota</taxon>
        <taxon>Actinomycetes</taxon>
        <taxon>Streptosporangiales</taxon>
        <taxon>Nocardiopsidaceae</taxon>
        <taxon>Actinorugispora</taxon>
    </lineage>
</organism>
<dbReference type="GO" id="GO:0008999">
    <property type="term" value="F:protein-N-terminal-alanine acetyltransferase activity"/>
    <property type="evidence" value="ECO:0007669"/>
    <property type="project" value="TreeGrafter"/>
</dbReference>